<feature type="chain" id="PRO_5040873675" evidence="2">
    <location>
        <begin position="26"/>
        <end position="482"/>
    </location>
</feature>
<dbReference type="Pfam" id="PF10082">
    <property type="entry name" value="BBP2_2"/>
    <property type="match status" value="1"/>
</dbReference>
<evidence type="ECO:0000313" key="4">
    <source>
        <dbReference type="Proteomes" id="UP001144805"/>
    </source>
</evidence>
<dbReference type="InterPro" id="IPR018759">
    <property type="entry name" value="BBP2_2"/>
</dbReference>
<gene>
    <name evidence="3" type="ORF">OSH07_24030</name>
</gene>
<keyword evidence="4" id="KW-1185">Reference proteome</keyword>
<name>A0A9X3EAV0_9HYPH</name>
<evidence type="ECO:0000256" key="1">
    <source>
        <dbReference type="SAM" id="MobiDB-lite"/>
    </source>
</evidence>
<reference evidence="3" key="1">
    <citation type="submission" date="2022-11" db="EMBL/GenBank/DDBJ databases">
        <title>Biodiversity and phylogenetic relationships of bacteria.</title>
        <authorList>
            <person name="Machado R.A.R."/>
            <person name="Bhat A."/>
            <person name="Loulou A."/>
            <person name="Kallel S."/>
        </authorList>
    </citation>
    <scope>NUCLEOTIDE SEQUENCE</scope>
    <source>
        <strain evidence="3">K-TC2</strain>
    </source>
</reference>
<accession>A0A9X3EAV0</accession>
<feature type="signal peptide" evidence="2">
    <location>
        <begin position="1"/>
        <end position="25"/>
    </location>
</feature>
<evidence type="ECO:0000313" key="3">
    <source>
        <dbReference type="EMBL" id="MCX5572293.1"/>
    </source>
</evidence>
<proteinExistence type="predicted"/>
<dbReference type="AlphaFoldDB" id="A0A9X3EAV0"/>
<organism evidence="3 4">
    <name type="scientific">Kaistia nematophila</name>
    <dbReference type="NCBI Taxonomy" id="2994654"/>
    <lineage>
        <taxon>Bacteria</taxon>
        <taxon>Pseudomonadati</taxon>
        <taxon>Pseudomonadota</taxon>
        <taxon>Alphaproteobacteria</taxon>
        <taxon>Hyphomicrobiales</taxon>
        <taxon>Kaistiaceae</taxon>
        <taxon>Kaistia</taxon>
    </lineage>
</organism>
<dbReference type="EMBL" id="JAPKNK010000017">
    <property type="protein sequence ID" value="MCX5572293.1"/>
    <property type="molecule type" value="Genomic_DNA"/>
</dbReference>
<keyword evidence="2" id="KW-0732">Signal</keyword>
<comment type="caution">
    <text evidence="3">The sequence shown here is derived from an EMBL/GenBank/DDBJ whole genome shotgun (WGS) entry which is preliminary data.</text>
</comment>
<protein>
    <submittedName>
        <fullName evidence="3">Outer membrane beta-barrel protein</fullName>
    </submittedName>
</protein>
<dbReference type="RefSeq" id="WP_266341254.1">
    <property type="nucleotide sequence ID" value="NZ_JAPKNK010000017.1"/>
</dbReference>
<evidence type="ECO:0000256" key="2">
    <source>
        <dbReference type="SAM" id="SignalP"/>
    </source>
</evidence>
<sequence>MQFPARLFLSAALVSALASTTVARAEDTPLPVDLLDDTDAFGSLRGSDGQASVDLTLPTETPGTGRDEPLSTSRAVRTERITPTIAEEDEQPTRPRARTADALDASSYDPLGIRLGSFVVLPSVELRGGYTSNAAGSSTGGPSGVLTVVPDLIVKSDWSRHALGFAFHGNLDYFSDGSVAPQPDINAEATARLDLPRDWALRLRANYNYQTQSLSSLDYPAGVENPPGVNTYNAGATLDGTVGRVALQLRSGVTYTGYENGKGANGEIIPQGDRDNTWVSAATRVGYEVTPAFTPFVEAEVSDRSFRQKIDSNGFNRASQGITLRGGIAYSADPVLKGELALGWHHESYDDDAFKPLNAMTIDGNVLWAPTELTNFTLRAATYVDPTTDPSSAGSIVYDIGLKAQHALRRNLTLDADLGYQYQKYEGINAADATYEAGFGVTWKINRSAWVVGRFQQEYYKSATPGGDYPTTTVTVGLRLQR</sequence>
<feature type="region of interest" description="Disordered" evidence="1">
    <location>
        <begin position="41"/>
        <end position="99"/>
    </location>
</feature>
<dbReference type="Proteomes" id="UP001144805">
    <property type="component" value="Unassembled WGS sequence"/>
</dbReference>